<gene>
    <name evidence="4" type="primary">OSJNBb0014D23.2</name>
</gene>
<keyword evidence="3" id="KW-0687">Ribonucleoprotein</keyword>
<keyword evidence="2" id="KW-0689">Ribosomal protein</keyword>
<dbReference type="GO" id="GO:0006412">
    <property type="term" value="P:translation"/>
    <property type="evidence" value="ECO:0007669"/>
    <property type="project" value="InterPro"/>
</dbReference>
<dbReference type="GO" id="GO:0005840">
    <property type="term" value="C:ribosome"/>
    <property type="evidence" value="ECO:0007669"/>
    <property type="project" value="UniProtKB-KW"/>
</dbReference>
<dbReference type="InterPro" id="IPR000592">
    <property type="entry name" value="Ribosomal_eS27"/>
</dbReference>
<dbReference type="Gene3D" id="2.20.25.100">
    <property type="entry name" value="Zn-binding ribosomal proteins"/>
    <property type="match status" value="1"/>
</dbReference>
<dbReference type="AlphaFoldDB" id="Q7XL87"/>
<proteinExistence type="predicted"/>
<evidence type="ECO:0000256" key="1">
    <source>
        <dbReference type="ARBA" id="ARBA00022833"/>
    </source>
</evidence>
<accession>Q7XL87</accession>
<name>Q7XL87_ORYSJ</name>
<keyword evidence="1" id="KW-0862">Zinc</keyword>
<dbReference type="EMBL" id="AL731642">
    <property type="protein sequence ID" value="CAE05268.3"/>
    <property type="molecule type" value="Genomic_DNA"/>
</dbReference>
<evidence type="ECO:0000313" key="5">
    <source>
        <dbReference type="Proteomes" id="UP000000763"/>
    </source>
</evidence>
<dbReference type="GO" id="GO:0003735">
    <property type="term" value="F:structural constituent of ribosome"/>
    <property type="evidence" value="ECO:0007669"/>
    <property type="project" value="InterPro"/>
</dbReference>
<protein>
    <submittedName>
        <fullName evidence="4">OSJNBb0014D23.2 protein</fullName>
    </submittedName>
</protein>
<evidence type="ECO:0000256" key="2">
    <source>
        <dbReference type="ARBA" id="ARBA00022980"/>
    </source>
</evidence>
<dbReference type="InterPro" id="IPR023407">
    <property type="entry name" value="Ribosomal_eS27_Zn-bd_dom_sf"/>
</dbReference>
<dbReference type="PANTHER" id="PTHR11594">
    <property type="entry name" value="40S RIBOSOMAL PROTEIN S27"/>
    <property type="match status" value="1"/>
</dbReference>
<dbReference type="Proteomes" id="UP000000763">
    <property type="component" value="Chromosome 4"/>
</dbReference>
<sequence length="45" mass="5181">MVLSNDIDLLNPPAELEKLKHKKKRLVQSPNSFFMDVKCQGCFSM</sequence>
<reference evidence="5" key="2">
    <citation type="journal article" date="2008" name="Nucleic Acids Res.">
        <title>The rice annotation project database (RAP-DB): 2008 update.</title>
        <authorList>
            <consortium name="The rice annotation project (RAP)"/>
        </authorList>
    </citation>
    <scope>GENOME REANNOTATION</scope>
    <source>
        <strain evidence="5">cv. Nipponbare</strain>
    </source>
</reference>
<organism evidence="4 5">
    <name type="scientific">Oryza sativa subsp. japonica</name>
    <name type="common">Rice</name>
    <dbReference type="NCBI Taxonomy" id="39947"/>
    <lineage>
        <taxon>Eukaryota</taxon>
        <taxon>Viridiplantae</taxon>
        <taxon>Streptophyta</taxon>
        <taxon>Embryophyta</taxon>
        <taxon>Tracheophyta</taxon>
        <taxon>Spermatophyta</taxon>
        <taxon>Magnoliopsida</taxon>
        <taxon>Liliopsida</taxon>
        <taxon>Poales</taxon>
        <taxon>Poaceae</taxon>
        <taxon>BOP clade</taxon>
        <taxon>Oryzoideae</taxon>
        <taxon>Oryzeae</taxon>
        <taxon>Oryzinae</taxon>
        <taxon>Oryza</taxon>
        <taxon>Oryza sativa</taxon>
    </lineage>
</organism>
<evidence type="ECO:0000313" key="4">
    <source>
        <dbReference type="EMBL" id="CAE05268.3"/>
    </source>
</evidence>
<reference evidence="5" key="1">
    <citation type="journal article" date="2005" name="Nature">
        <title>The map-based sequence of the rice genome.</title>
        <authorList>
            <consortium name="International rice genome sequencing project (IRGSP)"/>
            <person name="Matsumoto T."/>
            <person name="Wu J."/>
            <person name="Kanamori H."/>
            <person name="Katayose Y."/>
            <person name="Fujisawa M."/>
            <person name="Namiki N."/>
            <person name="Mizuno H."/>
            <person name="Yamamoto K."/>
            <person name="Antonio B.A."/>
            <person name="Baba T."/>
            <person name="Sakata K."/>
            <person name="Nagamura Y."/>
            <person name="Aoki H."/>
            <person name="Arikawa K."/>
            <person name="Arita K."/>
            <person name="Bito T."/>
            <person name="Chiden Y."/>
            <person name="Fujitsuka N."/>
            <person name="Fukunaka R."/>
            <person name="Hamada M."/>
            <person name="Harada C."/>
            <person name="Hayashi A."/>
            <person name="Hijishita S."/>
            <person name="Honda M."/>
            <person name="Hosokawa S."/>
            <person name="Ichikawa Y."/>
            <person name="Idonuma A."/>
            <person name="Iijima M."/>
            <person name="Ikeda M."/>
            <person name="Ikeno M."/>
            <person name="Ito K."/>
            <person name="Ito S."/>
            <person name="Ito T."/>
            <person name="Ito Y."/>
            <person name="Ito Y."/>
            <person name="Iwabuchi A."/>
            <person name="Kamiya K."/>
            <person name="Karasawa W."/>
            <person name="Kurita K."/>
            <person name="Katagiri S."/>
            <person name="Kikuta A."/>
            <person name="Kobayashi H."/>
            <person name="Kobayashi N."/>
            <person name="Machita K."/>
            <person name="Maehara T."/>
            <person name="Masukawa M."/>
            <person name="Mizubayashi T."/>
            <person name="Mukai Y."/>
            <person name="Nagasaki H."/>
            <person name="Nagata Y."/>
            <person name="Naito S."/>
            <person name="Nakashima M."/>
            <person name="Nakama Y."/>
            <person name="Nakamichi Y."/>
            <person name="Nakamura M."/>
            <person name="Meguro A."/>
            <person name="Negishi M."/>
            <person name="Ohta I."/>
            <person name="Ohta T."/>
            <person name="Okamoto M."/>
            <person name="Ono N."/>
            <person name="Saji S."/>
            <person name="Sakaguchi M."/>
            <person name="Sakai K."/>
            <person name="Shibata M."/>
            <person name="Shimokawa T."/>
            <person name="Song J."/>
            <person name="Takazaki Y."/>
            <person name="Terasawa K."/>
            <person name="Tsugane M."/>
            <person name="Tsuji K."/>
            <person name="Ueda S."/>
            <person name="Waki K."/>
            <person name="Yamagata H."/>
            <person name="Yamamoto M."/>
            <person name="Yamamoto S."/>
            <person name="Yamane H."/>
            <person name="Yoshiki S."/>
            <person name="Yoshihara R."/>
            <person name="Yukawa K."/>
            <person name="Zhong H."/>
            <person name="Yano M."/>
            <person name="Yuan Q."/>
            <person name="Ouyang S."/>
            <person name="Liu J."/>
            <person name="Jones K.M."/>
            <person name="Gansberger K."/>
            <person name="Moffat K."/>
            <person name="Hill J."/>
            <person name="Bera J."/>
            <person name="Fadrosh D."/>
            <person name="Jin S."/>
            <person name="Johri S."/>
            <person name="Kim M."/>
            <person name="Overton L."/>
            <person name="Reardon M."/>
            <person name="Tsitrin T."/>
            <person name="Vuong H."/>
            <person name="Weaver B."/>
            <person name="Ciecko A."/>
            <person name="Tallon L."/>
            <person name="Jackson J."/>
            <person name="Pai G."/>
            <person name="Aken S.V."/>
            <person name="Utterback T."/>
            <person name="Reidmuller S."/>
            <person name="Feldblyum T."/>
            <person name="Hsiao J."/>
            <person name="Zismann V."/>
            <person name="Iobst S."/>
            <person name="de Vazeille A.R."/>
            <person name="Buell C.R."/>
            <person name="Ying K."/>
            <person name="Li Y."/>
            <person name="Lu T."/>
            <person name="Huang Y."/>
            <person name="Zhao Q."/>
            <person name="Feng Q."/>
            <person name="Zhang L."/>
            <person name="Zhu J."/>
            <person name="Weng Q."/>
            <person name="Mu J."/>
            <person name="Lu Y."/>
            <person name="Fan D."/>
            <person name="Liu Y."/>
            <person name="Guan J."/>
            <person name="Zhang Y."/>
            <person name="Yu S."/>
            <person name="Liu X."/>
            <person name="Zhang Y."/>
            <person name="Hong G."/>
            <person name="Han B."/>
            <person name="Choisne N."/>
            <person name="Demange N."/>
            <person name="Orjeda G."/>
            <person name="Samain S."/>
            <person name="Cattolico L."/>
            <person name="Pelletier E."/>
            <person name="Couloux A."/>
            <person name="Segurens B."/>
            <person name="Wincker P."/>
            <person name="D'Hont A."/>
            <person name="Scarpelli C."/>
            <person name="Weissenbach J."/>
            <person name="Salanoubat M."/>
            <person name="Quetier F."/>
            <person name="Yu Y."/>
            <person name="Kim H.R."/>
            <person name="Rambo T."/>
            <person name="Currie J."/>
            <person name="Collura K."/>
            <person name="Luo M."/>
            <person name="Yang T."/>
            <person name="Ammiraju J.S.S."/>
            <person name="Engler F."/>
            <person name="Soderlund C."/>
            <person name="Wing R.A."/>
            <person name="Palmer L.E."/>
            <person name="de la Bastide M."/>
            <person name="Spiegel L."/>
            <person name="Nascimento L."/>
            <person name="Zutavern T."/>
            <person name="O'Shaughnessy A."/>
            <person name="Dike S."/>
            <person name="Dedhia N."/>
            <person name="Preston R."/>
            <person name="Balija V."/>
            <person name="McCombie W.R."/>
            <person name="Chow T."/>
            <person name="Chen H."/>
            <person name="Chung M."/>
            <person name="Chen C."/>
            <person name="Shaw J."/>
            <person name="Wu H."/>
            <person name="Hsiao K."/>
            <person name="Chao Y."/>
            <person name="Chu M."/>
            <person name="Cheng C."/>
            <person name="Hour A."/>
            <person name="Lee P."/>
            <person name="Lin S."/>
            <person name="Lin Y."/>
            <person name="Liou J."/>
            <person name="Liu S."/>
            <person name="Hsing Y."/>
            <person name="Raghuvanshi S."/>
            <person name="Mohanty A."/>
            <person name="Bharti A.K."/>
            <person name="Gaur A."/>
            <person name="Gupta V."/>
            <person name="Kumar D."/>
            <person name="Ravi V."/>
            <person name="Vij S."/>
            <person name="Kapur A."/>
            <person name="Khurana P."/>
            <person name="Khurana P."/>
            <person name="Khurana J.P."/>
            <person name="Tyagi A.K."/>
            <person name="Gaikwad K."/>
            <person name="Singh A."/>
            <person name="Dalal V."/>
            <person name="Srivastava S."/>
            <person name="Dixit A."/>
            <person name="Pal A.K."/>
            <person name="Ghazi I.A."/>
            <person name="Yadav M."/>
            <person name="Pandit A."/>
            <person name="Bhargava A."/>
            <person name="Sureshbabu K."/>
            <person name="Batra K."/>
            <person name="Sharma T.R."/>
            <person name="Mohapatra T."/>
            <person name="Singh N.K."/>
            <person name="Messing J."/>
            <person name="Nelson A.B."/>
            <person name="Fuks G."/>
            <person name="Kavchok S."/>
            <person name="Keizer G."/>
            <person name="Linton E."/>
            <person name="Llaca V."/>
            <person name="Song R."/>
            <person name="Tanyolac B."/>
            <person name="Young S."/>
            <person name="Ho-Il K."/>
            <person name="Hahn J.H."/>
            <person name="Sangsakoo G."/>
            <person name="Vanavichit A."/>
            <person name="de Mattos Luiz.A.T."/>
            <person name="Zimmer P.D."/>
            <person name="Malone G."/>
            <person name="Dellagostin O."/>
            <person name="de Oliveira A.C."/>
            <person name="Bevan M."/>
            <person name="Bancroft I."/>
            <person name="Minx P."/>
            <person name="Cordum H."/>
            <person name="Wilson R."/>
            <person name="Cheng Z."/>
            <person name="Jin W."/>
            <person name="Jiang J."/>
            <person name="Leong S.A."/>
            <person name="Iwama H."/>
            <person name="Gojobori T."/>
            <person name="Itoh T."/>
            <person name="Niimura Y."/>
            <person name="Fujii Y."/>
            <person name="Habara T."/>
            <person name="Sakai H."/>
            <person name="Sato Y."/>
            <person name="Wilson G."/>
            <person name="Kumar K."/>
            <person name="McCouch S."/>
            <person name="Juretic N."/>
            <person name="Hoen D."/>
            <person name="Wright S."/>
            <person name="Bruskiewich R."/>
            <person name="Bureau T."/>
            <person name="Miyao A."/>
            <person name="Hirochika H."/>
            <person name="Nishikawa T."/>
            <person name="Kadowaki K."/>
            <person name="Sugiura M."/>
            <person name="Burr B."/>
            <person name="Sasaki T."/>
        </authorList>
    </citation>
    <scope>NUCLEOTIDE SEQUENCE [LARGE SCALE GENOMIC DNA]</scope>
    <source>
        <strain evidence="5">cv. Nipponbare</strain>
    </source>
</reference>
<evidence type="ECO:0000256" key="3">
    <source>
        <dbReference type="ARBA" id="ARBA00023274"/>
    </source>
</evidence>
<dbReference type="GO" id="GO:1990904">
    <property type="term" value="C:ribonucleoprotein complex"/>
    <property type="evidence" value="ECO:0007669"/>
    <property type="project" value="UniProtKB-KW"/>
</dbReference>